<dbReference type="GO" id="GO:0004930">
    <property type="term" value="F:G protein-coupled receptor activity"/>
    <property type="evidence" value="ECO:0007669"/>
    <property type="project" value="InterPro"/>
</dbReference>
<evidence type="ECO:0000313" key="11">
    <source>
        <dbReference type="Proteomes" id="UP000694845"/>
    </source>
</evidence>
<proteinExistence type="predicted"/>
<dbReference type="GO" id="GO:0007189">
    <property type="term" value="P:adenylate cyclase-activating G protein-coupled receptor signaling pathway"/>
    <property type="evidence" value="ECO:0007669"/>
    <property type="project" value="TreeGrafter"/>
</dbReference>
<feature type="region of interest" description="Disordered" evidence="7">
    <location>
        <begin position="1361"/>
        <end position="1392"/>
    </location>
</feature>
<feature type="transmembrane region" description="Helical" evidence="8">
    <location>
        <begin position="1309"/>
        <end position="1328"/>
    </location>
</feature>
<dbReference type="RefSeq" id="XP_022103444.1">
    <property type="nucleotide sequence ID" value="XM_022247752.1"/>
</dbReference>
<keyword evidence="6" id="KW-1015">Disulfide bond</keyword>
<dbReference type="GO" id="GO:0007166">
    <property type="term" value="P:cell surface receptor signaling pathway"/>
    <property type="evidence" value="ECO:0007669"/>
    <property type="project" value="InterPro"/>
</dbReference>
<keyword evidence="5 8" id="KW-0472">Membrane</keyword>
<dbReference type="PANTHER" id="PTHR12011:SF471">
    <property type="entry name" value="G-PROTEIN COUPLED RECEPTORS FAMILY 2 PROFILE 2 DOMAIN-CONTAINING PROTEIN"/>
    <property type="match status" value="1"/>
</dbReference>
<sequence length="1392" mass="155902">MAAYINSHRSGTLDVIRTQLPVDNVTSSLPPWVVTIGGTADELQVLRSADYLWTTDGYFRRDHVSLWTQPGIAATGPITHSSHWIQAPGRDGKGWAVDVDGASNQWLVLGDDFAGTCVSDPSLCPEGITVALWVKLRNSAGADNTSFAFIFSTGGQSSRGCALYQQGGDRLRATVADGRRQWIVEIIFVPDEENWVHLAISWRQSSGLVLYIDGESHGRDHVGRIRIRHNDLDSLLLVGRRNDYLAGYANLTLEQLAIWEHYTEPWQARRKMGLIENSYYARATYYWNQRRFISSTFDILSNSAGIVGPSSNVAVPYSDMVDLSSPGSYIDLGDFHGRCVSDPTKCSAGLSVSLWLKYQQGVTSATPSFIIRTREYGLQHPGFVMYINDARLYAVVQNSVGRWFAALKMENFPSDEWVNLAFTWSETQSLTLYINGIEPPKVQYHFEPKPYTPNPMSRLVLGATSTPTPSHPVTFQVHSLAVWETHISQGKIHQLLGMSKESEYYCFHYGDFCWSFEPTLHLRYPFKLSPAGASFTNDRYDQAMAVCTDGRSGWISLRDFTNQCPADPSTCEHGFIIAMWVRLQEITSHRRSSYLLSVGAEEHGENGVSLFQSVTGIRVKVVDNHLSWETNIESSWLSFGQWIYLSISWAGQYLKVNVGGKELPIITHIHRSSLPDAGTRYVNDRLVMTLGKSIHGSRGFVSACYDDVLLRVPEADQELPSPKNLNGSVSEDENQSLGLDEPGPETAKKECAIIHEADCALTIEELFYTIKEETVLSDDAVYSSVIKLNHLTENREKLSSSELDAASKVISRLASRELPLSINITEAEIYLEDFLTIVNNLLHPVHAQEWISLQRSHAGITSLMDSVETFTGKIAWHWNTTIGNSVTDVLVNKGNILTTMEIIPEDDLKSKKELVIPRRSRLEQLAKDWQNVDETISIPGDIFVNTPSSAAVRFLFTLYDTLQDMVPCTATNQFQKVDGKSLWINSPILSVNAEPPVEGIFKEPILITLSHQTPVADPTTAKVVCAFWNFSVPHTINGAWDCEGCELQSTNQMQTVCRCYHMTHFAIIMEPQPDKELSTDAVVLRWLLRCLVCLSVLLLLTLMIAYIASKRLHTLRHSIHLNQCLACLLASLVFGLSEITSEDEVFCLVSGATMHYLYLAVVFWSTMEICQLYRDTTVGGMDTSDAMKGFTVWRNRMKYYMIGGWGFPAVVVGSLMAVSKQAYRPQAHDLCWLIEVDGVPWAYSAPCCLALCVNIFVLILVMRETDDTLRKLDRTTGFRSSVRGAVFLTILYAVTWMVGWKAIYGGPVWTSYLFVILNSLQGFFFFVLQGFGNVEVRALLCRDDPDLELALANNTSLVLEQPREKPSYAESAVYGPEDPSQPSRRSSHQVIY</sequence>
<comment type="subcellular location">
    <subcellularLocation>
        <location evidence="1">Cell membrane</location>
        <topology evidence="1">Multi-pass membrane protein</topology>
    </subcellularLocation>
</comment>
<feature type="transmembrane region" description="Helical" evidence="8">
    <location>
        <begin position="1086"/>
        <end position="1107"/>
    </location>
</feature>
<dbReference type="InterPro" id="IPR017981">
    <property type="entry name" value="GPCR_2-like_7TM"/>
</dbReference>
<evidence type="ECO:0000256" key="6">
    <source>
        <dbReference type="ARBA" id="ARBA00023157"/>
    </source>
</evidence>
<reference evidence="12" key="1">
    <citation type="submission" date="2025-08" db="UniProtKB">
        <authorList>
            <consortium name="RefSeq"/>
        </authorList>
    </citation>
    <scope>IDENTIFICATION</scope>
</reference>
<dbReference type="KEGG" id="aplc:110986109"/>
<dbReference type="InterPro" id="IPR057244">
    <property type="entry name" value="GAIN_B"/>
</dbReference>
<dbReference type="Proteomes" id="UP000694845">
    <property type="component" value="Unplaced"/>
</dbReference>
<evidence type="ECO:0000256" key="5">
    <source>
        <dbReference type="ARBA" id="ARBA00023136"/>
    </source>
</evidence>
<feature type="transmembrane region" description="Helical" evidence="8">
    <location>
        <begin position="1145"/>
        <end position="1164"/>
    </location>
</feature>
<dbReference type="InterPro" id="IPR046338">
    <property type="entry name" value="GAIN_dom_sf"/>
</dbReference>
<dbReference type="PANTHER" id="PTHR12011">
    <property type="entry name" value="ADHESION G-PROTEIN COUPLED RECEPTOR"/>
    <property type="match status" value="1"/>
</dbReference>
<evidence type="ECO:0000259" key="9">
    <source>
        <dbReference type="PROSITE" id="PS50221"/>
    </source>
</evidence>
<dbReference type="OMA" id="LHEADCA"/>
<dbReference type="InterPro" id="IPR013320">
    <property type="entry name" value="ConA-like_dom_sf"/>
</dbReference>
<evidence type="ECO:0000256" key="3">
    <source>
        <dbReference type="ARBA" id="ARBA00022692"/>
    </source>
</evidence>
<organism evidence="11 12">
    <name type="scientific">Acanthaster planci</name>
    <name type="common">Crown-of-thorns starfish</name>
    <dbReference type="NCBI Taxonomy" id="133434"/>
    <lineage>
        <taxon>Eukaryota</taxon>
        <taxon>Metazoa</taxon>
        <taxon>Echinodermata</taxon>
        <taxon>Eleutherozoa</taxon>
        <taxon>Asterozoa</taxon>
        <taxon>Asteroidea</taxon>
        <taxon>Valvatacea</taxon>
        <taxon>Valvatida</taxon>
        <taxon>Acanthasteridae</taxon>
        <taxon>Acanthaster</taxon>
    </lineage>
</organism>
<dbReference type="Gene3D" id="1.25.40.610">
    <property type="match status" value="1"/>
</dbReference>
<dbReference type="Pfam" id="PF01825">
    <property type="entry name" value="GPS"/>
    <property type="match status" value="1"/>
</dbReference>
<keyword evidence="11" id="KW-1185">Reference proteome</keyword>
<keyword evidence="4 8" id="KW-1133">Transmembrane helix</keyword>
<dbReference type="Gene3D" id="2.60.120.200">
    <property type="match status" value="2"/>
</dbReference>
<dbReference type="Gene3D" id="1.20.1070.10">
    <property type="entry name" value="Rhodopsin 7-helix transmembrane proteins"/>
    <property type="match status" value="1"/>
</dbReference>
<dbReference type="Pfam" id="PF13385">
    <property type="entry name" value="Laminin_G_3"/>
    <property type="match status" value="2"/>
</dbReference>
<feature type="transmembrane region" description="Helical" evidence="8">
    <location>
        <begin position="1239"/>
        <end position="1261"/>
    </location>
</feature>
<dbReference type="InterPro" id="IPR000832">
    <property type="entry name" value="GPCR_2_secretin-like"/>
</dbReference>
<evidence type="ECO:0000259" key="10">
    <source>
        <dbReference type="PROSITE" id="PS50261"/>
    </source>
</evidence>
<evidence type="ECO:0000256" key="7">
    <source>
        <dbReference type="SAM" id="MobiDB-lite"/>
    </source>
</evidence>
<dbReference type="InterPro" id="IPR032471">
    <property type="entry name" value="AGRL2-4_GAIN_subdom_A"/>
</dbReference>
<dbReference type="PROSITE" id="PS50221">
    <property type="entry name" value="GAIN_B"/>
    <property type="match status" value="1"/>
</dbReference>
<dbReference type="SMART" id="SM00303">
    <property type="entry name" value="GPS"/>
    <property type="match status" value="1"/>
</dbReference>
<feature type="region of interest" description="Disordered" evidence="7">
    <location>
        <begin position="719"/>
        <end position="744"/>
    </location>
</feature>
<dbReference type="PROSITE" id="PS50261">
    <property type="entry name" value="G_PROTEIN_RECEP_F2_4"/>
    <property type="match status" value="1"/>
</dbReference>
<evidence type="ECO:0000313" key="12">
    <source>
        <dbReference type="RefSeq" id="XP_022103444.1"/>
    </source>
</evidence>
<protein>
    <submittedName>
        <fullName evidence="12">Uncharacterized protein LOC110986109</fullName>
    </submittedName>
</protein>
<dbReference type="GO" id="GO:0005886">
    <property type="term" value="C:plasma membrane"/>
    <property type="evidence" value="ECO:0007669"/>
    <property type="project" value="UniProtKB-SubCell"/>
</dbReference>
<dbReference type="OrthoDB" id="6275838at2759"/>
<feature type="transmembrane region" description="Helical" evidence="8">
    <location>
        <begin position="1119"/>
        <end position="1139"/>
    </location>
</feature>
<keyword evidence="3 8" id="KW-0812">Transmembrane</keyword>
<dbReference type="Pfam" id="PF00002">
    <property type="entry name" value="7tm_2"/>
    <property type="match status" value="1"/>
</dbReference>
<dbReference type="InterPro" id="IPR000203">
    <property type="entry name" value="GPS"/>
</dbReference>
<dbReference type="GeneID" id="110986109"/>
<evidence type="ECO:0000256" key="8">
    <source>
        <dbReference type="SAM" id="Phobius"/>
    </source>
</evidence>
<gene>
    <name evidence="12" type="primary">LOC110986109</name>
</gene>
<evidence type="ECO:0000256" key="1">
    <source>
        <dbReference type="ARBA" id="ARBA00004651"/>
    </source>
</evidence>
<accession>A0A8B7ZCN5</accession>
<dbReference type="Pfam" id="PF16489">
    <property type="entry name" value="GAIN"/>
    <property type="match status" value="1"/>
</dbReference>
<evidence type="ECO:0000256" key="4">
    <source>
        <dbReference type="ARBA" id="ARBA00022989"/>
    </source>
</evidence>
<dbReference type="SUPFAM" id="SSF49899">
    <property type="entry name" value="Concanavalin A-like lectins/glucanases"/>
    <property type="match status" value="3"/>
</dbReference>
<feature type="transmembrane region" description="Helical" evidence="8">
    <location>
        <begin position="1282"/>
        <end position="1303"/>
    </location>
</feature>
<evidence type="ECO:0000256" key="2">
    <source>
        <dbReference type="ARBA" id="ARBA00022475"/>
    </source>
</evidence>
<feature type="transmembrane region" description="Helical" evidence="8">
    <location>
        <begin position="1199"/>
        <end position="1219"/>
    </location>
</feature>
<keyword evidence="2" id="KW-1003">Cell membrane</keyword>
<name>A0A8B7ZCN5_ACAPL</name>
<dbReference type="Gene3D" id="2.60.220.50">
    <property type="match status" value="1"/>
</dbReference>
<feature type="domain" description="GAIN-B" evidence="9">
    <location>
        <begin position="912"/>
        <end position="1075"/>
    </location>
</feature>
<feature type="domain" description="G-protein coupled receptors family 2 profile 2" evidence="10">
    <location>
        <begin position="1084"/>
        <end position="1333"/>
    </location>
</feature>